<accession>A0A6F8ZF73</accession>
<name>A0A6F8ZF73_9FIRM</name>
<sequence length="56" mass="6104">MAVKAQTAGRAPRDPRLAAVLAAAILLLEAEGAGPARLRVREAWPPVSPWRYLGRW</sequence>
<organism evidence="1 2">
    <name type="scientific">Candidatus Hydrogenisulfobacillus filiaventi</name>
    <dbReference type="NCBI Taxonomy" id="2707344"/>
    <lineage>
        <taxon>Bacteria</taxon>
        <taxon>Bacillati</taxon>
        <taxon>Bacillota</taxon>
        <taxon>Clostridia</taxon>
        <taxon>Eubacteriales</taxon>
        <taxon>Clostridiales Family XVII. Incertae Sedis</taxon>
        <taxon>Candidatus Hydrogenisulfobacillus</taxon>
    </lineage>
</organism>
<protein>
    <submittedName>
        <fullName evidence="1">Uncharacterized protein</fullName>
    </submittedName>
</protein>
<proteinExistence type="predicted"/>
<dbReference type="EMBL" id="LR778114">
    <property type="protein sequence ID" value="CAB1128427.1"/>
    <property type="molecule type" value="Genomic_DNA"/>
</dbReference>
<keyword evidence="2" id="KW-1185">Reference proteome</keyword>
<reference evidence="1 2" key="1">
    <citation type="submission" date="2020-02" db="EMBL/GenBank/DDBJ databases">
        <authorList>
            <person name="Hogendoorn C."/>
        </authorList>
    </citation>
    <scope>NUCLEOTIDE SEQUENCE [LARGE SCALE GENOMIC DNA]</scope>
    <source>
        <strain evidence="1">R501</strain>
    </source>
</reference>
<dbReference type="KEGG" id="hfv:R50_0921"/>
<evidence type="ECO:0000313" key="1">
    <source>
        <dbReference type="EMBL" id="CAB1128427.1"/>
    </source>
</evidence>
<gene>
    <name evidence="1" type="ORF">R50_0921</name>
</gene>
<dbReference type="AlphaFoldDB" id="A0A6F8ZF73"/>
<evidence type="ECO:0000313" key="2">
    <source>
        <dbReference type="Proteomes" id="UP000503399"/>
    </source>
</evidence>
<dbReference type="Proteomes" id="UP000503399">
    <property type="component" value="Chromosome"/>
</dbReference>